<protein>
    <recommendedName>
        <fullName evidence="5">Phosphate-selective porin O and P</fullName>
    </recommendedName>
</protein>
<proteinExistence type="predicted"/>
<organism evidence="3 4">
    <name type="scientific">Anaeromyxobacter oryzae</name>
    <dbReference type="NCBI Taxonomy" id="2918170"/>
    <lineage>
        <taxon>Bacteria</taxon>
        <taxon>Pseudomonadati</taxon>
        <taxon>Myxococcota</taxon>
        <taxon>Myxococcia</taxon>
        <taxon>Myxococcales</taxon>
        <taxon>Cystobacterineae</taxon>
        <taxon>Anaeromyxobacteraceae</taxon>
        <taxon>Anaeromyxobacter</taxon>
    </lineage>
</organism>
<evidence type="ECO:0000256" key="2">
    <source>
        <dbReference type="SAM" id="SignalP"/>
    </source>
</evidence>
<dbReference type="RefSeq" id="WP_248352379.1">
    <property type="nucleotide sequence ID" value="NZ_AP025591.1"/>
</dbReference>
<sequence>MRFTTAAALVALGLAGTARAQATPDTTAPAAPAAPAAPTSPTVDAAAPAPAPKAATPKTVVSGKIYADYTYRQNMDDGRDVSADKGVGTSLDVKRFYLGVDHTFDEVWRARIRTDIGNLTNGKFDVFVKHAYLEAKVAPELGVKAGAADLPWVPFVEDLYGFRYVENVLTDRVKLATSADWGLHAGGKLAGGLVDYAVSAVNGRGYGDPTRTRAPAVEARLALVPVKGLTLAVGGQTGYLGQNVVGTATPNKAQRADALVAWVGGGARVGVSGFVAKNYDKAIVTGTAPTDKAIGGSAWASYEIVPALTLFARADYVQPKKDTSSDLKDVYVNGGIQYEPVKPVDLALVYKREQVKSGTLSTSNGTIGSTVAGEKGTYDEVGLFAQLSF</sequence>
<keyword evidence="2" id="KW-0732">Signal</keyword>
<keyword evidence="4" id="KW-1185">Reference proteome</keyword>
<gene>
    <name evidence="3" type="ORF">AMOR_30000</name>
</gene>
<evidence type="ECO:0000256" key="1">
    <source>
        <dbReference type="SAM" id="MobiDB-lite"/>
    </source>
</evidence>
<evidence type="ECO:0000313" key="4">
    <source>
        <dbReference type="Proteomes" id="UP001162891"/>
    </source>
</evidence>
<name>A0ABM7WWX1_9BACT</name>
<accession>A0ABM7WWX1</accession>
<feature type="signal peptide" evidence="2">
    <location>
        <begin position="1"/>
        <end position="22"/>
    </location>
</feature>
<evidence type="ECO:0000313" key="3">
    <source>
        <dbReference type="EMBL" id="BDG04004.1"/>
    </source>
</evidence>
<reference evidence="4" key="1">
    <citation type="journal article" date="2022" name="Int. J. Syst. Evol. Microbiol.">
        <title>Anaeromyxobacter oryzae sp. nov., Anaeromyxobacter diazotrophicus sp. nov. and Anaeromyxobacter paludicola sp. nov., isolated from paddy soils.</title>
        <authorList>
            <person name="Itoh H."/>
            <person name="Xu Z."/>
            <person name="Mise K."/>
            <person name="Masuda Y."/>
            <person name="Ushijima N."/>
            <person name="Hayakawa C."/>
            <person name="Shiratori Y."/>
            <person name="Senoo K."/>
        </authorList>
    </citation>
    <scope>NUCLEOTIDE SEQUENCE [LARGE SCALE GENOMIC DNA]</scope>
    <source>
        <strain evidence="4">Red232</strain>
    </source>
</reference>
<dbReference type="InterPro" id="IPR023614">
    <property type="entry name" value="Porin_dom_sf"/>
</dbReference>
<dbReference type="SUPFAM" id="SSF56935">
    <property type="entry name" value="Porins"/>
    <property type="match status" value="1"/>
</dbReference>
<dbReference type="Gene3D" id="2.40.160.10">
    <property type="entry name" value="Porin"/>
    <property type="match status" value="1"/>
</dbReference>
<feature type="chain" id="PRO_5045508734" description="Phosphate-selective porin O and P" evidence="2">
    <location>
        <begin position="23"/>
        <end position="389"/>
    </location>
</feature>
<dbReference type="EMBL" id="AP025591">
    <property type="protein sequence ID" value="BDG04004.1"/>
    <property type="molecule type" value="Genomic_DNA"/>
</dbReference>
<evidence type="ECO:0008006" key="5">
    <source>
        <dbReference type="Google" id="ProtNLM"/>
    </source>
</evidence>
<feature type="region of interest" description="Disordered" evidence="1">
    <location>
        <begin position="23"/>
        <end position="55"/>
    </location>
</feature>
<dbReference type="Proteomes" id="UP001162891">
    <property type="component" value="Chromosome"/>
</dbReference>